<evidence type="ECO:0000313" key="3">
    <source>
        <dbReference type="Proteomes" id="UP001281410"/>
    </source>
</evidence>
<gene>
    <name evidence="2" type="ORF">Dsin_021561</name>
</gene>
<reference evidence="2" key="1">
    <citation type="journal article" date="2023" name="Plant J.">
        <title>Genome sequences and population genomics provide insights into the demographic history, inbreeding, and mutation load of two 'living fossil' tree species of Dipteronia.</title>
        <authorList>
            <person name="Feng Y."/>
            <person name="Comes H.P."/>
            <person name="Chen J."/>
            <person name="Zhu S."/>
            <person name="Lu R."/>
            <person name="Zhang X."/>
            <person name="Li P."/>
            <person name="Qiu J."/>
            <person name="Olsen K.M."/>
            <person name="Qiu Y."/>
        </authorList>
    </citation>
    <scope>NUCLEOTIDE SEQUENCE</scope>
    <source>
        <strain evidence="2">NBL</strain>
    </source>
</reference>
<evidence type="ECO:0000256" key="1">
    <source>
        <dbReference type="SAM" id="Coils"/>
    </source>
</evidence>
<proteinExistence type="predicted"/>
<dbReference type="AlphaFoldDB" id="A0AAE0DZ41"/>
<keyword evidence="1" id="KW-0175">Coiled coil</keyword>
<dbReference type="Proteomes" id="UP001281410">
    <property type="component" value="Unassembled WGS sequence"/>
</dbReference>
<keyword evidence="3" id="KW-1185">Reference proteome</keyword>
<comment type="caution">
    <text evidence="2">The sequence shown here is derived from an EMBL/GenBank/DDBJ whole genome shotgun (WGS) entry which is preliminary data.</text>
</comment>
<dbReference type="EMBL" id="JANJYJ010000007">
    <property type="protein sequence ID" value="KAK3198146.1"/>
    <property type="molecule type" value="Genomic_DNA"/>
</dbReference>
<sequence>MFKEVLSLMSSSVENKPINLRNQKMKDLVQKNERISRMNRSLNKELEKIRELSLKENKELKVKILILENKLKDSNERLGVLKHEIELRDDSLDRAKRLENVLRVKLSEHENQERVFNDKLNETNKVINKMSSRSNKIETLIKIGKHPSDKRGLRYVNEKITPSTNKSTFVKTSSKLNVGTLSNGKAMDATGGASTLTIDVKEKIQQGQRQYSSSSNEKGKASRVIHQRVYHLPPRSNLPDMFPHSDDSFLLHSVVVPRAAIKDATSTLDSVPSDWFTTRKKTGFH</sequence>
<protein>
    <submittedName>
        <fullName evidence="2">Uncharacterized protein</fullName>
    </submittedName>
</protein>
<evidence type="ECO:0000313" key="2">
    <source>
        <dbReference type="EMBL" id="KAK3198146.1"/>
    </source>
</evidence>
<accession>A0AAE0DZ41</accession>
<feature type="coiled-coil region" evidence="1">
    <location>
        <begin position="25"/>
        <end position="112"/>
    </location>
</feature>
<organism evidence="2 3">
    <name type="scientific">Dipteronia sinensis</name>
    <dbReference type="NCBI Taxonomy" id="43782"/>
    <lineage>
        <taxon>Eukaryota</taxon>
        <taxon>Viridiplantae</taxon>
        <taxon>Streptophyta</taxon>
        <taxon>Embryophyta</taxon>
        <taxon>Tracheophyta</taxon>
        <taxon>Spermatophyta</taxon>
        <taxon>Magnoliopsida</taxon>
        <taxon>eudicotyledons</taxon>
        <taxon>Gunneridae</taxon>
        <taxon>Pentapetalae</taxon>
        <taxon>rosids</taxon>
        <taxon>malvids</taxon>
        <taxon>Sapindales</taxon>
        <taxon>Sapindaceae</taxon>
        <taxon>Hippocastanoideae</taxon>
        <taxon>Acereae</taxon>
        <taxon>Dipteronia</taxon>
    </lineage>
</organism>
<name>A0AAE0DZ41_9ROSI</name>